<evidence type="ECO:0000256" key="1">
    <source>
        <dbReference type="SAM" id="Coils"/>
    </source>
</evidence>
<name>A0A0F8Z8X5_9ZZZZ</name>
<reference evidence="3" key="1">
    <citation type="journal article" date="2015" name="Nature">
        <title>Complex archaea that bridge the gap between prokaryotes and eukaryotes.</title>
        <authorList>
            <person name="Spang A."/>
            <person name="Saw J.H."/>
            <person name="Jorgensen S.L."/>
            <person name="Zaremba-Niedzwiedzka K."/>
            <person name="Martijn J."/>
            <person name="Lind A.E."/>
            <person name="van Eijk R."/>
            <person name="Schleper C."/>
            <person name="Guy L."/>
            <person name="Ettema T.J."/>
        </authorList>
    </citation>
    <scope>NUCLEOTIDE SEQUENCE</scope>
</reference>
<evidence type="ECO:0000313" key="3">
    <source>
        <dbReference type="EMBL" id="KKK56541.1"/>
    </source>
</evidence>
<keyword evidence="1" id="KW-0175">Coiled coil</keyword>
<keyword evidence="2" id="KW-0812">Transmembrane</keyword>
<accession>A0A0F8Z8X5</accession>
<organism evidence="3">
    <name type="scientific">marine sediment metagenome</name>
    <dbReference type="NCBI Taxonomy" id="412755"/>
    <lineage>
        <taxon>unclassified sequences</taxon>
        <taxon>metagenomes</taxon>
        <taxon>ecological metagenomes</taxon>
    </lineage>
</organism>
<protein>
    <submittedName>
        <fullName evidence="3">Uncharacterized protein</fullName>
    </submittedName>
</protein>
<dbReference type="AlphaFoldDB" id="A0A0F8Z8X5"/>
<keyword evidence="2" id="KW-1133">Transmembrane helix</keyword>
<comment type="caution">
    <text evidence="3">The sequence shown here is derived from an EMBL/GenBank/DDBJ whole genome shotgun (WGS) entry which is preliminary data.</text>
</comment>
<gene>
    <name evidence="3" type="ORF">LCGC14_3063470</name>
</gene>
<dbReference type="EMBL" id="LAZR01064939">
    <property type="protein sequence ID" value="KKK56541.1"/>
    <property type="molecule type" value="Genomic_DNA"/>
</dbReference>
<proteinExistence type="predicted"/>
<evidence type="ECO:0000256" key="2">
    <source>
        <dbReference type="SAM" id="Phobius"/>
    </source>
</evidence>
<keyword evidence="2" id="KW-0472">Membrane</keyword>
<feature type="coiled-coil region" evidence="1">
    <location>
        <begin position="26"/>
        <end position="86"/>
    </location>
</feature>
<sequence length="187" mass="21472">MQEITHTKHQFYFEIAKDSYAMALELNEKAIEIAKAEKRIKEEIIKEQKEKIEVLNLTIKEKSAVITSKESELAEIEEELGVIKRDFESLEGCQSQYDKLSIAFTLCKSINIDKNTLIFSLNEKYDAQLVISISYEDMYKSIQGVLVIRDKQVKELEKINKRLRFSSGLKSGLAVVLAGLIVYNMVK</sequence>
<feature type="transmembrane region" description="Helical" evidence="2">
    <location>
        <begin position="168"/>
        <end position="186"/>
    </location>
</feature>